<dbReference type="GO" id="GO:0005634">
    <property type="term" value="C:nucleus"/>
    <property type="evidence" value="ECO:0007669"/>
    <property type="project" value="TreeGrafter"/>
</dbReference>
<accession>A0A3S5CKG4</accession>
<dbReference type="InterPro" id="IPR012308">
    <property type="entry name" value="DNA_ligase_ATP-dep_N"/>
</dbReference>
<dbReference type="GO" id="GO:0003677">
    <property type="term" value="F:DNA binding"/>
    <property type="evidence" value="ECO:0007669"/>
    <property type="project" value="InterPro"/>
</dbReference>
<dbReference type="GO" id="GO:0003910">
    <property type="term" value="F:DNA ligase (ATP) activity"/>
    <property type="evidence" value="ECO:0007669"/>
    <property type="project" value="InterPro"/>
</dbReference>
<dbReference type="PANTHER" id="PTHR45674:SF4">
    <property type="entry name" value="DNA LIGASE 1"/>
    <property type="match status" value="1"/>
</dbReference>
<evidence type="ECO:0000256" key="1">
    <source>
        <dbReference type="ARBA" id="ARBA00007572"/>
    </source>
</evidence>
<protein>
    <recommendedName>
        <fullName evidence="6">DNA ligase ATP-dependent N-terminal domain-containing protein</fullName>
    </recommendedName>
</protein>
<evidence type="ECO:0000256" key="3">
    <source>
        <dbReference type="ARBA" id="ARBA00022763"/>
    </source>
</evidence>
<dbReference type="GO" id="GO:0005739">
    <property type="term" value="C:mitochondrion"/>
    <property type="evidence" value="ECO:0007669"/>
    <property type="project" value="TreeGrafter"/>
</dbReference>
<evidence type="ECO:0000256" key="4">
    <source>
        <dbReference type="ARBA" id="ARBA00023172"/>
    </source>
</evidence>
<dbReference type="PANTHER" id="PTHR45674">
    <property type="entry name" value="DNA LIGASE 1/3 FAMILY MEMBER"/>
    <property type="match status" value="1"/>
</dbReference>
<evidence type="ECO:0000313" key="8">
    <source>
        <dbReference type="Proteomes" id="UP000784294"/>
    </source>
</evidence>
<reference evidence="7" key="1">
    <citation type="submission" date="2018-11" db="EMBL/GenBank/DDBJ databases">
        <authorList>
            <consortium name="Pathogen Informatics"/>
        </authorList>
    </citation>
    <scope>NUCLEOTIDE SEQUENCE</scope>
</reference>
<dbReference type="InterPro" id="IPR050191">
    <property type="entry name" value="ATP-dep_DNA_ligase"/>
</dbReference>
<dbReference type="SUPFAM" id="SSF117018">
    <property type="entry name" value="ATP-dependent DNA ligase DNA-binding domain"/>
    <property type="match status" value="1"/>
</dbReference>
<gene>
    <name evidence="7" type="ORF">PXEA_LOCUS22052</name>
</gene>
<dbReference type="OrthoDB" id="6286938at2759"/>
<dbReference type="Pfam" id="PF04675">
    <property type="entry name" value="DNA_ligase_A_N"/>
    <property type="match status" value="1"/>
</dbReference>
<sequence length="222" mass="24502">FNPEQSEKVTLNESKISPQQPFVVDKVTENTLLPGCNVPSPSSQAVTYSPVVEKYHPITDAIWKKGESVPYLALAKTFEAIESISSRLKIVETLANLFRSVGLLSPHDLSKCVYLSLNRLAPSYEGIELGIGESILIKALSQTTGASVERIKSECHRLGDLGEVAETFMSYSNAISSMYSMDTYFKAYSRSSVFLRLSSHFTAFLIKHAVLGPSSFIRIKNL</sequence>
<evidence type="ECO:0000313" key="7">
    <source>
        <dbReference type="EMBL" id="VEL28612.1"/>
    </source>
</evidence>
<proteinExistence type="inferred from homology"/>
<dbReference type="InterPro" id="IPR036599">
    <property type="entry name" value="DNA_ligase_N_sf"/>
</dbReference>
<dbReference type="Gene3D" id="1.10.3260.10">
    <property type="entry name" value="DNA ligase, ATP-dependent, N-terminal domain"/>
    <property type="match status" value="1"/>
</dbReference>
<dbReference type="GO" id="GO:1903461">
    <property type="term" value="P:Okazaki fragment processing involved in mitotic DNA replication"/>
    <property type="evidence" value="ECO:0007669"/>
    <property type="project" value="TreeGrafter"/>
</dbReference>
<dbReference type="AlphaFoldDB" id="A0A3S5CKG4"/>
<keyword evidence="2" id="KW-0436">Ligase</keyword>
<keyword evidence="8" id="KW-1185">Reference proteome</keyword>
<dbReference type="GO" id="GO:0006281">
    <property type="term" value="P:DNA repair"/>
    <property type="evidence" value="ECO:0007669"/>
    <property type="project" value="UniProtKB-KW"/>
</dbReference>
<dbReference type="GO" id="GO:0006310">
    <property type="term" value="P:DNA recombination"/>
    <property type="evidence" value="ECO:0007669"/>
    <property type="project" value="UniProtKB-KW"/>
</dbReference>
<feature type="domain" description="DNA ligase ATP-dependent N-terminal" evidence="6">
    <location>
        <begin position="70"/>
        <end position="173"/>
    </location>
</feature>
<evidence type="ECO:0000256" key="5">
    <source>
        <dbReference type="ARBA" id="ARBA00023204"/>
    </source>
</evidence>
<comment type="caution">
    <text evidence="7">The sequence shown here is derived from an EMBL/GenBank/DDBJ whole genome shotgun (WGS) entry which is preliminary data.</text>
</comment>
<dbReference type="Proteomes" id="UP000784294">
    <property type="component" value="Unassembled WGS sequence"/>
</dbReference>
<keyword evidence="5" id="KW-0234">DNA repair</keyword>
<evidence type="ECO:0000256" key="2">
    <source>
        <dbReference type="ARBA" id="ARBA00022598"/>
    </source>
</evidence>
<organism evidence="7 8">
    <name type="scientific">Protopolystoma xenopodis</name>
    <dbReference type="NCBI Taxonomy" id="117903"/>
    <lineage>
        <taxon>Eukaryota</taxon>
        <taxon>Metazoa</taxon>
        <taxon>Spiralia</taxon>
        <taxon>Lophotrochozoa</taxon>
        <taxon>Platyhelminthes</taxon>
        <taxon>Monogenea</taxon>
        <taxon>Polyopisthocotylea</taxon>
        <taxon>Polystomatidea</taxon>
        <taxon>Polystomatidae</taxon>
        <taxon>Protopolystoma</taxon>
    </lineage>
</organism>
<comment type="similarity">
    <text evidence="1">Belongs to the ATP-dependent DNA ligase family.</text>
</comment>
<feature type="non-terminal residue" evidence="7">
    <location>
        <position position="222"/>
    </location>
</feature>
<evidence type="ECO:0000259" key="6">
    <source>
        <dbReference type="Pfam" id="PF04675"/>
    </source>
</evidence>
<keyword evidence="4" id="KW-0233">DNA recombination</keyword>
<name>A0A3S5CKG4_9PLAT</name>
<dbReference type="EMBL" id="CAAALY010096385">
    <property type="protein sequence ID" value="VEL28612.1"/>
    <property type="molecule type" value="Genomic_DNA"/>
</dbReference>
<keyword evidence="3" id="KW-0227">DNA damage</keyword>